<proteinExistence type="predicted"/>
<dbReference type="EMBL" id="QEWJ01000006">
    <property type="protein sequence ID" value="RXX20937.1"/>
    <property type="molecule type" value="Genomic_DNA"/>
</dbReference>
<reference evidence="1 2" key="1">
    <citation type="submission" date="2018-05" db="EMBL/GenBank/DDBJ databases">
        <title>Streptococcus from otitis media.</title>
        <authorList>
            <person name="Wayes A.M."/>
            <person name="Jakubovics N.S."/>
        </authorList>
    </citation>
    <scope>NUCLEOTIDE SEQUENCE [LARGE SCALE GENOMIC DNA]</scope>
    <source>
        <strain evidence="1 2">NU43</strain>
    </source>
</reference>
<sequence>MIFSLEALYALYMITNDGYSEDLFLLPLPGRAEEEKLEQLQQVLEKGYEDLKSMDLIDESNEPTTACMARGLYLEQYQKAISHCEVDQRYYCAQLVDSNSWYHIVIEKVDDNAFTLKRIHSLQFLGMTIQLHDFLSGQHPVRDTNPLASSWESYSHERLLIYYREKPALNVLTYSARKRSTAYLYLEAPSGIYQYDMMKQQIRSLNTEEMKKEIIK</sequence>
<protein>
    <submittedName>
        <fullName evidence="1">Uncharacterized protein</fullName>
    </submittedName>
</protein>
<dbReference type="Proteomes" id="UP000289485">
    <property type="component" value="Unassembled WGS sequence"/>
</dbReference>
<evidence type="ECO:0000313" key="2">
    <source>
        <dbReference type="Proteomes" id="UP000289485"/>
    </source>
</evidence>
<dbReference type="RefSeq" id="WP_129326265.1">
    <property type="nucleotide sequence ID" value="NZ_QEWJ01000006.1"/>
</dbReference>
<gene>
    <name evidence="1" type="ORF">DF216_05995</name>
</gene>
<evidence type="ECO:0000313" key="1">
    <source>
        <dbReference type="EMBL" id="RXX20937.1"/>
    </source>
</evidence>
<name>A0A4Q2FLM0_STROR</name>
<organism evidence="1 2">
    <name type="scientific">Streptococcus oralis</name>
    <dbReference type="NCBI Taxonomy" id="1303"/>
    <lineage>
        <taxon>Bacteria</taxon>
        <taxon>Bacillati</taxon>
        <taxon>Bacillota</taxon>
        <taxon>Bacilli</taxon>
        <taxon>Lactobacillales</taxon>
        <taxon>Streptococcaceae</taxon>
        <taxon>Streptococcus</taxon>
    </lineage>
</organism>
<accession>A0A4Q2FLM0</accession>
<comment type="caution">
    <text evidence="1">The sequence shown here is derived from an EMBL/GenBank/DDBJ whole genome shotgun (WGS) entry which is preliminary data.</text>
</comment>
<dbReference type="AlphaFoldDB" id="A0A4Q2FLM0"/>